<feature type="compositionally biased region" description="Polar residues" evidence="1">
    <location>
        <begin position="348"/>
        <end position="358"/>
    </location>
</feature>
<feature type="region of interest" description="Disordered" evidence="1">
    <location>
        <begin position="322"/>
        <end position="358"/>
    </location>
</feature>
<feature type="region of interest" description="Disordered" evidence="1">
    <location>
        <begin position="216"/>
        <end position="235"/>
    </location>
</feature>
<dbReference type="Proteomes" id="UP000002669">
    <property type="component" value="Unassembled WGS sequence"/>
</dbReference>
<keyword evidence="3" id="KW-1185">Reference proteome</keyword>
<gene>
    <name evidence="2" type="ORF">MGYG_05348</name>
</gene>
<sequence>MPQSKLKCNICPRKPKFSDVSHLLTHVSSKGHLSHYFKLQVRSQQEPQAGELLAAYDRWYQQNKLANLLSDRMLAKEARTGKGSRCNSRSSLPVAFTHRPSAIVPPPVSKNAPIASSPRRGSLPSFLNPKLSQNYYTYDSQGNRVSGRSYSPMSVSNMINPNPHPGYGWHQQPQYQPPAPLQVSSMQTGWKDGDETESDGEGSPLMARRMRLGSLIDPSLHPARRPLTPDPFIDDDAAYEYDDQEDYSQRGSDEVNKLKGVFWPGMDIFDSATEEMRRKRNQKKDGSIIKQMEETSESVEPTELVFSPNGTLRKQRVISGMVDDSSPLKGETPIPKKKVVRPRRRPMSQLSGNVQMAQSRYKMRIREQSRAAQLKKLSQQALMIGKPGDSMNYPPLDSHRQVLYNTSKYGLENSANHPYYGAFKPPSTETYRGKENIDPMFSYERNIPKQQYYYGYPSQNENDNYGYSMNPLSYAASQQSCDSGTNRGCIKDTITVDTSDLFAQQTPGVFKNSSPKSPIVIMGWILKVLPKFAWITPITLFIYMFYCERVTEPLPTKILLISTSGQSTAQYITTNGTSRIAKRFPSLAFEVRYT</sequence>
<dbReference type="OMA" id="ICPRKPK"/>
<dbReference type="STRING" id="535722.E4UVM4"/>
<dbReference type="HOGENOM" id="CLU_032488_0_0_1"/>
<evidence type="ECO:0000256" key="1">
    <source>
        <dbReference type="SAM" id="MobiDB-lite"/>
    </source>
</evidence>
<evidence type="ECO:0000313" key="2">
    <source>
        <dbReference type="EMBL" id="EFR02351.1"/>
    </source>
</evidence>
<organism evidence="3">
    <name type="scientific">Arthroderma gypseum (strain ATCC MYA-4604 / CBS 118893)</name>
    <name type="common">Microsporum gypseum</name>
    <dbReference type="NCBI Taxonomy" id="535722"/>
    <lineage>
        <taxon>Eukaryota</taxon>
        <taxon>Fungi</taxon>
        <taxon>Dikarya</taxon>
        <taxon>Ascomycota</taxon>
        <taxon>Pezizomycotina</taxon>
        <taxon>Eurotiomycetes</taxon>
        <taxon>Eurotiomycetidae</taxon>
        <taxon>Onygenales</taxon>
        <taxon>Arthrodermataceae</taxon>
        <taxon>Nannizzia</taxon>
    </lineage>
</organism>
<dbReference type="AlphaFoldDB" id="E4UVM4"/>
<dbReference type="RefSeq" id="XP_003172762.1">
    <property type="nucleotide sequence ID" value="XM_003172714.1"/>
</dbReference>
<name>E4UVM4_ARTGP</name>
<proteinExistence type="predicted"/>
<feature type="region of interest" description="Disordered" evidence="1">
    <location>
        <begin position="103"/>
        <end position="126"/>
    </location>
</feature>
<feature type="region of interest" description="Disordered" evidence="1">
    <location>
        <begin position="275"/>
        <end position="301"/>
    </location>
</feature>
<feature type="region of interest" description="Disordered" evidence="1">
    <location>
        <begin position="173"/>
        <end position="204"/>
    </location>
</feature>
<dbReference type="VEuPathDB" id="FungiDB:MGYG_05348"/>
<reference evidence="3" key="1">
    <citation type="journal article" date="2012" name="MBio">
        <title>Comparative genome analysis of Trichophyton rubrum and related dermatophytes reveals candidate genes involved in infection.</title>
        <authorList>
            <person name="Martinez D.A."/>
            <person name="Oliver B.G."/>
            <person name="Graeser Y."/>
            <person name="Goldberg J.M."/>
            <person name="Li W."/>
            <person name="Martinez-Rossi N.M."/>
            <person name="Monod M."/>
            <person name="Shelest E."/>
            <person name="Barton R.C."/>
            <person name="Birch E."/>
            <person name="Brakhage A.A."/>
            <person name="Chen Z."/>
            <person name="Gurr S.J."/>
            <person name="Heiman D."/>
            <person name="Heitman J."/>
            <person name="Kosti I."/>
            <person name="Rossi A."/>
            <person name="Saif S."/>
            <person name="Samalova M."/>
            <person name="Saunders C.W."/>
            <person name="Shea T."/>
            <person name="Summerbell R.C."/>
            <person name="Xu J."/>
            <person name="Young S."/>
            <person name="Zeng Q."/>
            <person name="Birren B.W."/>
            <person name="Cuomo C.A."/>
            <person name="White T.C."/>
        </authorList>
    </citation>
    <scope>NUCLEOTIDE SEQUENCE [LARGE SCALE GENOMIC DNA]</scope>
    <source>
        <strain evidence="3">ATCC MYA-4604 / CBS 118893</strain>
    </source>
</reference>
<dbReference type="EMBL" id="DS989825">
    <property type="protein sequence ID" value="EFR02351.1"/>
    <property type="molecule type" value="Genomic_DNA"/>
</dbReference>
<evidence type="ECO:0000313" key="3">
    <source>
        <dbReference type="Proteomes" id="UP000002669"/>
    </source>
</evidence>
<dbReference type="InParanoid" id="E4UVM4"/>
<feature type="compositionally biased region" description="Basic and acidic residues" evidence="1">
    <location>
        <begin position="283"/>
        <end position="293"/>
    </location>
</feature>
<feature type="compositionally biased region" description="Basic residues" evidence="1">
    <location>
        <begin position="335"/>
        <end position="346"/>
    </location>
</feature>
<dbReference type="OrthoDB" id="5428259at2759"/>
<protein>
    <submittedName>
        <fullName evidence="2">Uncharacterized protein</fullName>
    </submittedName>
</protein>
<accession>E4UVM4</accession>
<dbReference type="GeneID" id="10028038"/>
<dbReference type="eggNOG" id="ENOG502SPEQ">
    <property type="taxonomic scope" value="Eukaryota"/>
</dbReference>